<dbReference type="AlphaFoldDB" id="A0AA88A6E2"/>
<keyword evidence="3" id="KW-1185">Reference proteome</keyword>
<dbReference type="Proteomes" id="UP001187192">
    <property type="component" value="Unassembled WGS sequence"/>
</dbReference>
<accession>A0AA88A6E2</accession>
<feature type="region of interest" description="Disordered" evidence="1">
    <location>
        <begin position="1"/>
        <end position="54"/>
    </location>
</feature>
<proteinExistence type="predicted"/>
<evidence type="ECO:0000313" key="3">
    <source>
        <dbReference type="Proteomes" id="UP001187192"/>
    </source>
</evidence>
<evidence type="ECO:0000313" key="2">
    <source>
        <dbReference type="EMBL" id="GMN48933.1"/>
    </source>
</evidence>
<organism evidence="2 3">
    <name type="scientific">Ficus carica</name>
    <name type="common">Common fig</name>
    <dbReference type="NCBI Taxonomy" id="3494"/>
    <lineage>
        <taxon>Eukaryota</taxon>
        <taxon>Viridiplantae</taxon>
        <taxon>Streptophyta</taxon>
        <taxon>Embryophyta</taxon>
        <taxon>Tracheophyta</taxon>
        <taxon>Spermatophyta</taxon>
        <taxon>Magnoliopsida</taxon>
        <taxon>eudicotyledons</taxon>
        <taxon>Gunneridae</taxon>
        <taxon>Pentapetalae</taxon>
        <taxon>rosids</taxon>
        <taxon>fabids</taxon>
        <taxon>Rosales</taxon>
        <taxon>Moraceae</taxon>
        <taxon>Ficeae</taxon>
        <taxon>Ficus</taxon>
    </lineage>
</organism>
<dbReference type="EMBL" id="BTGU01000029">
    <property type="protein sequence ID" value="GMN48933.1"/>
    <property type="molecule type" value="Genomic_DNA"/>
</dbReference>
<reference evidence="2" key="1">
    <citation type="submission" date="2023-07" db="EMBL/GenBank/DDBJ databases">
        <title>draft genome sequence of fig (Ficus carica).</title>
        <authorList>
            <person name="Takahashi T."/>
            <person name="Nishimura K."/>
        </authorList>
    </citation>
    <scope>NUCLEOTIDE SEQUENCE</scope>
</reference>
<sequence>MTATDPTPQTPKKRPLPDAGDELTRPPPPKAGEGLFPSHPPLTRSVSRPLTPPP</sequence>
<protein>
    <submittedName>
        <fullName evidence="2">Uncharacterized protein</fullName>
    </submittedName>
</protein>
<evidence type="ECO:0000256" key="1">
    <source>
        <dbReference type="SAM" id="MobiDB-lite"/>
    </source>
</evidence>
<comment type="caution">
    <text evidence="2">The sequence shown here is derived from an EMBL/GenBank/DDBJ whole genome shotgun (WGS) entry which is preliminary data.</text>
</comment>
<gene>
    <name evidence="2" type="ORF">TIFTF001_018102</name>
</gene>
<name>A0AA88A6E2_FICCA</name>